<dbReference type="Pfam" id="PF00290">
    <property type="entry name" value="Trp_syntA"/>
    <property type="match status" value="1"/>
</dbReference>
<dbReference type="InterPro" id="IPR018204">
    <property type="entry name" value="Trp_synthase_alpha_AS"/>
</dbReference>
<dbReference type="CDD" id="cd04724">
    <property type="entry name" value="Tryptophan_synthase_alpha"/>
    <property type="match status" value="1"/>
</dbReference>
<sequence>MNRLTLCFNQLREQRRAALIPYITAGDPTPTLTVPLMHALVSAGADIIELGIPFSDPMADGPVIQKASERALAAGTRLRDVLDMVKIFREQDQTTPVVLMGYLNPIEIMGYKTFVETAESVEVDGVLTVDLPPEEMGELGILLRSHNLAPIFLLAPTTTPERIKRICTQAHGYLYYVSLKGVTGSSHLNVAEVASKITEIRRYTHLPLGVGFGIKDASTAAQIAAISDAVVVGSALVQRIADTPPEQILAVVPAFLRELRHAMDASPKTN</sequence>
<dbReference type="FunFam" id="3.20.20.70:FF:000037">
    <property type="entry name" value="Tryptophan synthase alpha chain"/>
    <property type="match status" value="1"/>
</dbReference>
<evidence type="ECO:0000256" key="10">
    <source>
        <dbReference type="RuleBase" id="RU003662"/>
    </source>
</evidence>
<evidence type="ECO:0000256" key="9">
    <source>
        <dbReference type="HAMAP-Rule" id="MF_00131"/>
    </source>
</evidence>
<dbReference type="NCBIfam" id="TIGR00262">
    <property type="entry name" value="trpA"/>
    <property type="match status" value="1"/>
</dbReference>
<dbReference type="AlphaFoldDB" id="A0A090BVQ3"/>
<evidence type="ECO:0000256" key="5">
    <source>
        <dbReference type="ARBA" id="ARBA00022822"/>
    </source>
</evidence>
<evidence type="ECO:0000256" key="4">
    <source>
        <dbReference type="ARBA" id="ARBA00022605"/>
    </source>
</evidence>
<dbReference type="UniPathway" id="UPA00035">
    <property type="reaction ID" value="UER00044"/>
</dbReference>
<dbReference type="InterPro" id="IPR002028">
    <property type="entry name" value="Trp_synthase_suA"/>
</dbReference>
<comment type="similarity">
    <text evidence="9 10">Belongs to the TrpA family.</text>
</comment>
<dbReference type="SUPFAM" id="SSF51366">
    <property type="entry name" value="Ribulose-phoshate binding barrel"/>
    <property type="match status" value="1"/>
</dbReference>
<dbReference type="PANTHER" id="PTHR43406">
    <property type="entry name" value="TRYPTOPHAN SYNTHASE, ALPHA CHAIN"/>
    <property type="match status" value="1"/>
</dbReference>
<dbReference type="GO" id="GO:0005829">
    <property type="term" value="C:cytosol"/>
    <property type="evidence" value="ECO:0007669"/>
    <property type="project" value="TreeGrafter"/>
</dbReference>
<dbReference type="OrthoDB" id="9804578at2"/>
<feature type="active site" description="Proton acceptor" evidence="9">
    <location>
        <position position="49"/>
    </location>
</feature>
<feature type="active site" description="Proton acceptor" evidence="9">
    <location>
        <position position="60"/>
    </location>
</feature>
<dbReference type="InterPro" id="IPR011060">
    <property type="entry name" value="RibuloseP-bd_barrel"/>
</dbReference>
<dbReference type="Proteomes" id="UP000031623">
    <property type="component" value="Chromosome"/>
</dbReference>
<keyword evidence="4 9" id="KW-0028">Amino-acid biosynthesis</keyword>
<keyword evidence="5 9" id="KW-0822">Tryptophan biosynthesis</keyword>
<evidence type="ECO:0000256" key="6">
    <source>
        <dbReference type="ARBA" id="ARBA00023141"/>
    </source>
</evidence>
<keyword evidence="12" id="KW-1185">Reference proteome</keyword>
<reference evidence="11 12" key="1">
    <citation type="journal article" date="2014" name="ISME J.">
        <title>Ecophysiology of Thioploca ingrica as revealed by the complete genome sequence supplemented with proteomic evidence.</title>
        <authorList>
            <person name="Kojima H."/>
            <person name="Ogura Y."/>
            <person name="Yamamoto N."/>
            <person name="Togashi T."/>
            <person name="Mori H."/>
            <person name="Watanabe T."/>
            <person name="Nemoto F."/>
            <person name="Kurokawa K."/>
            <person name="Hayashi T."/>
            <person name="Fukui M."/>
        </authorList>
    </citation>
    <scope>NUCLEOTIDE SEQUENCE [LARGE SCALE GENOMIC DNA]</scope>
</reference>
<dbReference type="InterPro" id="IPR013785">
    <property type="entry name" value="Aldolase_TIM"/>
</dbReference>
<comment type="function">
    <text evidence="1 9">The alpha subunit is responsible for the aldol cleavage of indoleglycerol phosphate to indole and glyceraldehyde 3-phosphate.</text>
</comment>
<organism evidence="11 12">
    <name type="scientific">Thioploca ingrica</name>
    <dbReference type="NCBI Taxonomy" id="40754"/>
    <lineage>
        <taxon>Bacteria</taxon>
        <taxon>Pseudomonadati</taxon>
        <taxon>Pseudomonadota</taxon>
        <taxon>Gammaproteobacteria</taxon>
        <taxon>Thiotrichales</taxon>
        <taxon>Thiotrichaceae</taxon>
        <taxon>Thioploca</taxon>
    </lineage>
</organism>
<evidence type="ECO:0000313" key="11">
    <source>
        <dbReference type="EMBL" id="BAP57256.1"/>
    </source>
</evidence>
<comment type="pathway">
    <text evidence="2 9">Amino-acid biosynthesis; L-tryptophan biosynthesis; L-tryptophan from chorismate: step 5/5.</text>
</comment>
<dbReference type="KEGG" id="tig:THII_2959"/>
<comment type="catalytic activity">
    <reaction evidence="8 9">
        <text>(1S,2R)-1-C-(indol-3-yl)glycerol 3-phosphate + L-serine = D-glyceraldehyde 3-phosphate + L-tryptophan + H2O</text>
        <dbReference type="Rhea" id="RHEA:10532"/>
        <dbReference type="ChEBI" id="CHEBI:15377"/>
        <dbReference type="ChEBI" id="CHEBI:33384"/>
        <dbReference type="ChEBI" id="CHEBI:57912"/>
        <dbReference type="ChEBI" id="CHEBI:58866"/>
        <dbReference type="ChEBI" id="CHEBI:59776"/>
        <dbReference type="EC" id="4.2.1.20"/>
    </reaction>
</comment>
<comment type="subunit">
    <text evidence="3 9">Tetramer of two alpha and two beta chains.</text>
</comment>
<evidence type="ECO:0000313" key="12">
    <source>
        <dbReference type="Proteomes" id="UP000031623"/>
    </source>
</evidence>
<protein>
    <recommendedName>
        <fullName evidence="9">Tryptophan synthase alpha chain</fullName>
        <ecNumber evidence="9">4.2.1.20</ecNumber>
    </recommendedName>
</protein>
<evidence type="ECO:0000256" key="1">
    <source>
        <dbReference type="ARBA" id="ARBA00003365"/>
    </source>
</evidence>
<evidence type="ECO:0000256" key="2">
    <source>
        <dbReference type="ARBA" id="ARBA00004733"/>
    </source>
</evidence>
<dbReference type="EC" id="4.2.1.20" evidence="9"/>
<dbReference type="HOGENOM" id="CLU_016734_0_0_6"/>
<accession>A0A090BVQ3</accession>
<evidence type="ECO:0000256" key="3">
    <source>
        <dbReference type="ARBA" id="ARBA00011270"/>
    </source>
</evidence>
<dbReference type="PANTHER" id="PTHR43406:SF1">
    <property type="entry name" value="TRYPTOPHAN SYNTHASE ALPHA CHAIN, CHLOROPLASTIC"/>
    <property type="match status" value="1"/>
</dbReference>
<evidence type="ECO:0000256" key="8">
    <source>
        <dbReference type="ARBA" id="ARBA00049047"/>
    </source>
</evidence>
<dbReference type="HAMAP" id="MF_00131">
    <property type="entry name" value="Trp_synth_alpha"/>
    <property type="match status" value="1"/>
</dbReference>
<keyword evidence="7 9" id="KW-0456">Lyase</keyword>
<proteinExistence type="inferred from homology"/>
<dbReference type="Gene3D" id="3.20.20.70">
    <property type="entry name" value="Aldolase class I"/>
    <property type="match status" value="1"/>
</dbReference>
<dbReference type="PROSITE" id="PS00167">
    <property type="entry name" value="TRP_SYNTHASE_ALPHA"/>
    <property type="match status" value="1"/>
</dbReference>
<dbReference type="EMBL" id="AP014633">
    <property type="protein sequence ID" value="BAP57256.1"/>
    <property type="molecule type" value="Genomic_DNA"/>
</dbReference>
<name>A0A090BVQ3_9GAMM</name>
<keyword evidence="6 9" id="KW-0057">Aromatic amino acid biosynthesis</keyword>
<dbReference type="STRING" id="40754.THII_2959"/>
<dbReference type="GO" id="GO:0004834">
    <property type="term" value="F:tryptophan synthase activity"/>
    <property type="evidence" value="ECO:0007669"/>
    <property type="project" value="UniProtKB-UniRule"/>
</dbReference>
<gene>
    <name evidence="9" type="primary">trpA</name>
    <name evidence="11" type="ORF">THII_2959</name>
</gene>
<evidence type="ECO:0000256" key="7">
    <source>
        <dbReference type="ARBA" id="ARBA00023239"/>
    </source>
</evidence>